<keyword evidence="4" id="KW-0378">Hydrolase</keyword>
<dbReference type="RefSeq" id="WP_241763342.1">
    <property type="nucleotide sequence ID" value="NZ_JMIY01000004.1"/>
</dbReference>
<comment type="caution">
    <text evidence="7">The sequence shown here is derived from an EMBL/GenBank/DDBJ whole genome shotgun (WGS) entry which is preliminary data.</text>
</comment>
<evidence type="ECO:0000256" key="2">
    <source>
        <dbReference type="ARBA" id="ARBA00022722"/>
    </source>
</evidence>
<gene>
    <name evidence="7" type="ORF">ANME2D_01915</name>
</gene>
<evidence type="ECO:0000256" key="4">
    <source>
        <dbReference type="ARBA" id="ARBA00022801"/>
    </source>
</evidence>
<dbReference type="Gene3D" id="3.30.920.30">
    <property type="entry name" value="Hypothetical protein"/>
    <property type="match status" value="1"/>
</dbReference>
<dbReference type="EMBL" id="JMIY01000004">
    <property type="protein sequence ID" value="KCZ71860.1"/>
    <property type="molecule type" value="Genomic_DNA"/>
</dbReference>
<dbReference type="AlphaFoldDB" id="A0A062V931"/>
<proteinExistence type="predicted"/>
<keyword evidence="3" id="KW-0255">Endonuclease</keyword>
<keyword evidence="5" id="KW-0694">RNA-binding</keyword>
<evidence type="ECO:0000256" key="1">
    <source>
        <dbReference type="ARBA" id="ARBA00022649"/>
    </source>
</evidence>
<protein>
    <submittedName>
        <fullName evidence="7">YcfA-like protein</fullName>
    </submittedName>
</protein>
<name>A0A062V931_9EURY</name>
<dbReference type="GO" id="GO:0016787">
    <property type="term" value="F:hydrolase activity"/>
    <property type="evidence" value="ECO:0007669"/>
    <property type="project" value="UniProtKB-KW"/>
</dbReference>
<keyword evidence="8" id="KW-1185">Reference proteome</keyword>
<dbReference type="GO" id="GO:0004519">
    <property type="term" value="F:endonuclease activity"/>
    <property type="evidence" value="ECO:0007669"/>
    <property type="project" value="UniProtKB-KW"/>
</dbReference>
<evidence type="ECO:0000256" key="3">
    <source>
        <dbReference type="ARBA" id="ARBA00022759"/>
    </source>
</evidence>
<dbReference type="GO" id="GO:0003729">
    <property type="term" value="F:mRNA binding"/>
    <property type="evidence" value="ECO:0007669"/>
    <property type="project" value="InterPro"/>
</dbReference>
<reference evidence="7 8" key="1">
    <citation type="journal article" date="2013" name="Nature">
        <title>Anaerobic oxidation of methane coupled to nitrate reduction in a novel archaeal lineage.</title>
        <authorList>
            <person name="Haroon M.F."/>
            <person name="Hu S."/>
            <person name="Shi Y."/>
            <person name="Imelfort M."/>
            <person name="Keller J."/>
            <person name="Hugenholtz P."/>
            <person name="Yuan Z."/>
            <person name="Tyson G.W."/>
        </authorList>
    </citation>
    <scope>NUCLEOTIDE SEQUENCE [LARGE SCALE GENOMIC DNA]</scope>
    <source>
        <strain evidence="7 8">ANME-2d</strain>
    </source>
</reference>
<keyword evidence="2" id="KW-0540">Nuclease</keyword>
<dbReference type="Proteomes" id="UP000027153">
    <property type="component" value="Unassembled WGS sequence"/>
</dbReference>
<keyword evidence="1" id="KW-1277">Toxin-antitoxin system</keyword>
<dbReference type="InterPro" id="IPR012933">
    <property type="entry name" value="HicA_mRNA_interferase"/>
</dbReference>
<dbReference type="InterPro" id="IPR038570">
    <property type="entry name" value="HicA_sf"/>
</dbReference>
<sequence length="46" mass="5278">MTRLLPVSGRKMCKIIEKLGFDKVHQVGSHARYIHPDGRRTVVPLH</sequence>
<keyword evidence="6" id="KW-0346">Stress response</keyword>
<dbReference type="SUPFAM" id="SSF54786">
    <property type="entry name" value="YcfA/nrd intein domain"/>
    <property type="match status" value="1"/>
</dbReference>
<organism evidence="7 8">
    <name type="scientific">Candidatus Methanoperedens nitratireducens</name>
    <dbReference type="NCBI Taxonomy" id="1392998"/>
    <lineage>
        <taxon>Archaea</taxon>
        <taxon>Methanobacteriati</taxon>
        <taxon>Methanobacteriota</taxon>
        <taxon>Stenosarchaea group</taxon>
        <taxon>Methanomicrobia</taxon>
        <taxon>Methanosarcinales</taxon>
        <taxon>ANME-2 cluster</taxon>
        <taxon>Candidatus Methanoperedentaceae</taxon>
        <taxon>Candidatus Methanoperedens</taxon>
    </lineage>
</organism>
<accession>A0A062V931</accession>
<evidence type="ECO:0000313" key="7">
    <source>
        <dbReference type="EMBL" id="KCZ71860.1"/>
    </source>
</evidence>
<evidence type="ECO:0000313" key="8">
    <source>
        <dbReference type="Proteomes" id="UP000027153"/>
    </source>
</evidence>
<dbReference type="Pfam" id="PF07927">
    <property type="entry name" value="HicA_toxin"/>
    <property type="match status" value="1"/>
</dbReference>
<evidence type="ECO:0000256" key="5">
    <source>
        <dbReference type="ARBA" id="ARBA00022884"/>
    </source>
</evidence>
<evidence type="ECO:0000256" key="6">
    <source>
        <dbReference type="ARBA" id="ARBA00023016"/>
    </source>
</evidence>